<name>A0A8S0UAI2_OLEEU</name>
<reference evidence="3 4" key="1">
    <citation type="submission" date="2019-12" db="EMBL/GenBank/DDBJ databases">
        <authorList>
            <person name="Alioto T."/>
            <person name="Alioto T."/>
            <person name="Gomez Garrido J."/>
        </authorList>
    </citation>
    <scope>NUCLEOTIDE SEQUENCE [LARGE SCALE GENOMIC DNA]</scope>
</reference>
<feature type="region of interest" description="Disordered" evidence="2">
    <location>
        <begin position="150"/>
        <end position="195"/>
    </location>
</feature>
<feature type="coiled-coil region" evidence="1">
    <location>
        <begin position="293"/>
        <end position="320"/>
    </location>
</feature>
<feature type="region of interest" description="Disordered" evidence="2">
    <location>
        <begin position="403"/>
        <end position="426"/>
    </location>
</feature>
<dbReference type="Gramene" id="OE9A086074T1">
    <property type="protein sequence ID" value="OE9A086074C1"/>
    <property type="gene ID" value="OE9A086074"/>
</dbReference>
<proteinExistence type="predicted"/>
<keyword evidence="1" id="KW-0175">Coiled coil</keyword>
<dbReference type="EMBL" id="CACTIH010007442">
    <property type="protein sequence ID" value="CAA3013563.1"/>
    <property type="molecule type" value="Genomic_DNA"/>
</dbReference>
<feature type="compositionally biased region" description="Basic and acidic residues" evidence="2">
    <location>
        <begin position="173"/>
        <end position="183"/>
    </location>
</feature>
<organism evidence="3 4">
    <name type="scientific">Olea europaea subsp. europaea</name>
    <dbReference type="NCBI Taxonomy" id="158383"/>
    <lineage>
        <taxon>Eukaryota</taxon>
        <taxon>Viridiplantae</taxon>
        <taxon>Streptophyta</taxon>
        <taxon>Embryophyta</taxon>
        <taxon>Tracheophyta</taxon>
        <taxon>Spermatophyta</taxon>
        <taxon>Magnoliopsida</taxon>
        <taxon>eudicotyledons</taxon>
        <taxon>Gunneridae</taxon>
        <taxon>Pentapetalae</taxon>
        <taxon>asterids</taxon>
        <taxon>lamiids</taxon>
        <taxon>Lamiales</taxon>
        <taxon>Oleaceae</taxon>
        <taxon>Oleeae</taxon>
        <taxon>Olea</taxon>
    </lineage>
</organism>
<evidence type="ECO:0000313" key="4">
    <source>
        <dbReference type="Proteomes" id="UP000594638"/>
    </source>
</evidence>
<evidence type="ECO:0000256" key="1">
    <source>
        <dbReference type="SAM" id="Coils"/>
    </source>
</evidence>
<keyword evidence="4" id="KW-1185">Reference proteome</keyword>
<dbReference type="OrthoDB" id="10352477at2759"/>
<feature type="compositionally biased region" description="Acidic residues" evidence="2">
    <location>
        <begin position="403"/>
        <end position="417"/>
    </location>
</feature>
<dbReference type="Proteomes" id="UP000594638">
    <property type="component" value="Unassembled WGS sequence"/>
</dbReference>
<evidence type="ECO:0000313" key="3">
    <source>
        <dbReference type="EMBL" id="CAA3013563.1"/>
    </source>
</evidence>
<evidence type="ECO:0000256" key="2">
    <source>
        <dbReference type="SAM" id="MobiDB-lite"/>
    </source>
</evidence>
<protein>
    <submittedName>
        <fullName evidence="3">Uncharacterized protein</fullName>
    </submittedName>
</protein>
<dbReference type="AlphaFoldDB" id="A0A8S0UAI2"/>
<sequence length="426" mass="47777">MPRDTKKVLMVQHASGLLDFESIRKTLKSLSPNDKITVLAIIQKTSAEDDNKKNKDIKEKLDEYSNCSDIAEIKILAQVQQVEFNVAVEAGSLNEVAVEYAKKFGATRVHLPWSFSIMQAEEQNQENSSHKSLVERLLLDKLAELVSSGPQLSSTMADRGKGHPKIPPLADDPSEKIRARRDSGSSSSVLPPRKSHHFGPLKGVFPSISSPSNVNQPAFDDDLEASDTPLGMLPYPISEVIGIVGKFWVQKHSEKLQGLEDSQVRNGALSYMVKALVYTIEDNNRTSKLLGKTEGLIDENAKLQEKVGEMEDKLSILKNLKSKMQTRLKRRDARIVKLKAKITAPEEETEKAKKEATEAIENFKETKEYRALREELYHQGADAMIESITAARPDYDLSFLYSSDEDEDKISTDEDLDQDWKTEENC</sequence>
<comment type="caution">
    <text evidence="3">The sequence shown here is derived from an EMBL/GenBank/DDBJ whole genome shotgun (WGS) entry which is preliminary data.</text>
</comment>
<gene>
    <name evidence="3" type="ORF">OLEA9_A086074</name>
</gene>
<accession>A0A8S0UAI2</accession>